<dbReference type="Gene3D" id="1.10.238.10">
    <property type="entry name" value="EF-hand"/>
    <property type="match status" value="1"/>
</dbReference>
<evidence type="ECO:0000259" key="7">
    <source>
        <dbReference type="PROSITE" id="PS50222"/>
    </source>
</evidence>
<feature type="domain" description="EF-hand" evidence="7">
    <location>
        <begin position="62"/>
        <end position="97"/>
    </location>
</feature>
<dbReference type="SMART" id="SM00054">
    <property type="entry name" value="EFh"/>
    <property type="match status" value="3"/>
</dbReference>
<dbReference type="InterPro" id="IPR002048">
    <property type="entry name" value="EF_hand_dom"/>
</dbReference>
<evidence type="ECO:0000256" key="5">
    <source>
        <dbReference type="ARBA" id="ARBA00022837"/>
    </source>
</evidence>
<dbReference type="PROSITE" id="PS50222">
    <property type="entry name" value="EF_HAND_2"/>
    <property type="match status" value="3"/>
</dbReference>
<dbReference type="FunFam" id="1.10.238.10:FF:000009">
    <property type="entry name" value="Visinin-like protein 1"/>
    <property type="match status" value="1"/>
</dbReference>
<comment type="similarity">
    <text evidence="1">Belongs to the recoverin family.</text>
</comment>
<dbReference type="CDD" id="cd00051">
    <property type="entry name" value="EFh"/>
    <property type="match status" value="2"/>
</dbReference>
<evidence type="ECO:0000256" key="3">
    <source>
        <dbReference type="ARBA" id="ARBA00022723"/>
    </source>
</evidence>
<keyword evidence="2" id="KW-0519">Myristate</keyword>
<evidence type="ECO:0000256" key="4">
    <source>
        <dbReference type="ARBA" id="ARBA00022737"/>
    </source>
</evidence>
<feature type="non-terminal residue" evidence="8">
    <location>
        <position position="184"/>
    </location>
</feature>
<accession>A0A7R9M9R5</accession>
<dbReference type="OrthoDB" id="191686at2759"/>
<dbReference type="EMBL" id="OC925306">
    <property type="protein sequence ID" value="CAD7656059.1"/>
    <property type="molecule type" value="Genomic_DNA"/>
</dbReference>
<evidence type="ECO:0000256" key="2">
    <source>
        <dbReference type="ARBA" id="ARBA00022707"/>
    </source>
</evidence>
<keyword evidence="6" id="KW-0449">Lipoprotein</keyword>
<dbReference type="InterPro" id="IPR011992">
    <property type="entry name" value="EF-hand-dom_pair"/>
</dbReference>
<evidence type="ECO:0000313" key="9">
    <source>
        <dbReference type="Proteomes" id="UP000728032"/>
    </source>
</evidence>
<dbReference type="PROSITE" id="PS00018">
    <property type="entry name" value="EF_HAND_1"/>
    <property type="match status" value="3"/>
</dbReference>
<sequence length="184" mass="21156">MVFGIFKGVPKQTGITCDDNLIDNKVLFVFSLLVSKRTVQTGDSQNKLAFLKIYQQFFPKGDPKKFASFVFRVFDDDKDGMITFEEFIRALSTTSRGTLEEKLLWTFKLYDLDNDGFITREEMILIIEAIYQMLGPNTESEDENAEKRVEMIFNHLDTNKDDKLSMDEFMEGSTQDPKIVAALS</sequence>
<dbReference type="GO" id="GO:0008048">
    <property type="term" value="F:calcium sensitive guanylate cyclase activator activity"/>
    <property type="evidence" value="ECO:0007669"/>
    <property type="project" value="TreeGrafter"/>
</dbReference>
<dbReference type="EMBL" id="CAJPVJ010010481">
    <property type="protein sequence ID" value="CAG2173246.1"/>
    <property type="molecule type" value="Genomic_DNA"/>
</dbReference>
<dbReference type="Pfam" id="PF13499">
    <property type="entry name" value="EF-hand_7"/>
    <property type="match status" value="1"/>
</dbReference>
<evidence type="ECO:0000256" key="6">
    <source>
        <dbReference type="ARBA" id="ARBA00023288"/>
    </source>
</evidence>
<evidence type="ECO:0000313" key="8">
    <source>
        <dbReference type="EMBL" id="CAD7656059.1"/>
    </source>
</evidence>
<name>A0A7R9M9R5_9ACAR</name>
<gene>
    <name evidence="8" type="ORF">ONB1V03_LOCUS12699</name>
</gene>
<dbReference type="PANTHER" id="PTHR23055:SF198">
    <property type="entry name" value="NEURONAL CALCIUM SENSOR 1"/>
    <property type="match status" value="1"/>
</dbReference>
<dbReference type="GO" id="GO:0005509">
    <property type="term" value="F:calcium ion binding"/>
    <property type="evidence" value="ECO:0007669"/>
    <property type="project" value="InterPro"/>
</dbReference>
<dbReference type="Pfam" id="PF00036">
    <property type="entry name" value="EF-hand_1"/>
    <property type="match status" value="1"/>
</dbReference>
<keyword evidence="3" id="KW-0479">Metal-binding</keyword>
<feature type="domain" description="EF-hand" evidence="7">
    <location>
        <begin position="98"/>
        <end position="133"/>
    </location>
</feature>
<keyword evidence="5" id="KW-0106">Calcium</keyword>
<organism evidence="8">
    <name type="scientific">Oppiella nova</name>
    <dbReference type="NCBI Taxonomy" id="334625"/>
    <lineage>
        <taxon>Eukaryota</taxon>
        <taxon>Metazoa</taxon>
        <taxon>Ecdysozoa</taxon>
        <taxon>Arthropoda</taxon>
        <taxon>Chelicerata</taxon>
        <taxon>Arachnida</taxon>
        <taxon>Acari</taxon>
        <taxon>Acariformes</taxon>
        <taxon>Sarcoptiformes</taxon>
        <taxon>Oribatida</taxon>
        <taxon>Brachypylina</taxon>
        <taxon>Oppioidea</taxon>
        <taxon>Oppiidae</taxon>
        <taxon>Oppiella</taxon>
    </lineage>
</organism>
<dbReference type="PRINTS" id="PR00450">
    <property type="entry name" value="RECOVERIN"/>
</dbReference>
<keyword evidence="9" id="KW-1185">Reference proteome</keyword>
<feature type="domain" description="EF-hand" evidence="7">
    <location>
        <begin position="144"/>
        <end position="179"/>
    </location>
</feature>
<dbReference type="PANTHER" id="PTHR23055">
    <property type="entry name" value="CALCIUM BINDING PROTEINS"/>
    <property type="match status" value="1"/>
</dbReference>
<proteinExistence type="inferred from homology"/>
<dbReference type="InterPro" id="IPR028846">
    <property type="entry name" value="Recoverin"/>
</dbReference>
<reference evidence="8" key="1">
    <citation type="submission" date="2020-11" db="EMBL/GenBank/DDBJ databases">
        <authorList>
            <person name="Tran Van P."/>
        </authorList>
    </citation>
    <scope>NUCLEOTIDE SEQUENCE</scope>
</reference>
<evidence type="ECO:0000256" key="1">
    <source>
        <dbReference type="ARBA" id="ARBA00006049"/>
    </source>
</evidence>
<dbReference type="Proteomes" id="UP000728032">
    <property type="component" value="Unassembled WGS sequence"/>
</dbReference>
<protein>
    <recommendedName>
        <fullName evidence="7">EF-hand domain-containing protein</fullName>
    </recommendedName>
</protein>
<dbReference type="AlphaFoldDB" id="A0A7R9M9R5"/>
<dbReference type="InterPro" id="IPR018247">
    <property type="entry name" value="EF_Hand_1_Ca_BS"/>
</dbReference>
<keyword evidence="4" id="KW-0677">Repeat</keyword>
<dbReference type="SUPFAM" id="SSF47473">
    <property type="entry name" value="EF-hand"/>
    <property type="match status" value="1"/>
</dbReference>